<feature type="domain" description="Flagellin H7-serospecific" evidence="6">
    <location>
        <begin position="338"/>
        <end position="456"/>
    </location>
</feature>
<dbReference type="Gene3D" id="2.60.40.4390">
    <property type="match status" value="1"/>
</dbReference>
<evidence type="ECO:0000313" key="7">
    <source>
        <dbReference type="EMBL" id="NKE66149.1"/>
    </source>
</evidence>
<dbReference type="Pfam" id="PF00700">
    <property type="entry name" value="Flagellin_C"/>
    <property type="match status" value="1"/>
</dbReference>
<dbReference type="GO" id="GO:0009288">
    <property type="term" value="C:bacterial-type flagellum"/>
    <property type="evidence" value="ECO:0007669"/>
    <property type="project" value="UniProtKB-SubCell"/>
</dbReference>
<dbReference type="Gene3D" id="1.20.1330.10">
    <property type="entry name" value="f41 fragment of flagellin, N-terminal domain"/>
    <property type="match status" value="2"/>
</dbReference>
<comment type="subcellular location">
    <subcellularLocation>
        <location evidence="3">Secreted</location>
    </subcellularLocation>
    <subcellularLocation>
        <location evidence="3">Bacterial flagellum</location>
    </subcellularLocation>
</comment>
<keyword evidence="3" id="KW-0964">Secreted</keyword>
<proteinExistence type="inferred from homology"/>
<dbReference type="GO" id="GO:0005198">
    <property type="term" value="F:structural molecule activity"/>
    <property type="evidence" value="ECO:0007669"/>
    <property type="project" value="UniProtKB-UniRule"/>
</dbReference>
<comment type="caution">
    <text evidence="7">The sequence shown here is derived from an EMBL/GenBank/DDBJ whole genome shotgun (WGS) entry which is preliminary data.</text>
</comment>
<feature type="domain" description="Flagellin N-terminal" evidence="4">
    <location>
        <begin position="4"/>
        <end position="138"/>
    </location>
</feature>
<evidence type="ECO:0000256" key="2">
    <source>
        <dbReference type="ARBA" id="ARBA00023143"/>
    </source>
</evidence>
<dbReference type="InterPro" id="IPR001029">
    <property type="entry name" value="Flagellin_N"/>
</dbReference>
<evidence type="ECO:0000256" key="3">
    <source>
        <dbReference type="RuleBase" id="RU362073"/>
    </source>
</evidence>
<keyword evidence="7" id="KW-0969">Cilium</keyword>
<dbReference type="InterPro" id="IPR032826">
    <property type="entry name" value="FliC_H7"/>
</dbReference>
<protein>
    <recommendedName>
        <fullName evidence="3">Flagellin</fullName>
    </recommendedName>
</protein>
<evidence type="ECO:0000259" key="4">
    <source>
        <dbReference type="Pfam" id="PF00669"/>
    </source>
</evidence>
<evidence type="ECO:0000313" key="8">
    <source>
        <dbReference type="Proteomes" id="UP000521868"/>
    </source>
</evidence>
<dbReference type="Proteomes" id="UP000521868">
    <property type="component" value="Unassembled WGS sequence"/>
</dbReference>
<dbReference type="EMBL" id="VTOX01000003">
    <property type="protein sequence ID" value="NKE66149.1"/>
    <property type="molecule type" value="Genomic_DNA"/>
</dbReference>
<dbReference type="Pfam" id="PF12445">
    <property type="entry name" value="FliC"/>
    <property type="match status" value="1"/>
</dbReference>
<dbReference type="PANTHER" id="PTHR42792">
    <property type="entry name" value="FLAGELLIN"/>
    <property type="match status" value="1"/>
</dbReference>
<dbReference type="Pfam" id="PF00669">
    <property type="entry name" value="Flagellin_N"/>
    <property type="match status" value="1"/>
</dbReference>
<dbReference type="AlphaFoldDB" id="A0A7X6DFD3"/>
<dbReference type="PANTHER" id="PTHR42792:SF2">
    <property type="entry name" value="FLAGELLIN"/>
    <property type="match status" value="1"/>
</dbReference>
<keyword evidence="2 3" id="KW-0975">Bacterial flagellum</keyword>
<dbReference type="GO" id="GO:0005576">
    <property type="term" value="C:extracellular region"/>
    <property type="evidence" value="ECO:0007669"/>
    <property type="project" value="UniProtKB-SubCell"/>
</dbReference>
<reference evidence="7 8" key="1">
    <citation type="journal article" date="2020" name="Nature">
        <title>Bacterial chemolithoautotrophy via manganese oxidation.</title>
        <authorList>
            <person name="Yu H."/>
            <person name="Leadbetter J.R."/>
        </authorList>
    </citation>
    <scope>NUCLEOTIDE SEQUENCE [LARGE SCALE GENOMIC DNA]</scope>
    <source>
        <strain evidence="7 8">RBP-1</strain>
    </source>
</reference>
<sequence length="551" mass="55219">MTVINTNVLSLVTQQNMKSSQLSLNSAIQRLSSGMRINSAKDDAAGQAIANRFTANIRGLTQAQRNANDGISLAQTTEGALGEINGNLQRIRELAVQAANGSNSDSDLDSIQSEIDQRIAEINRTSEQTDFNGVKVLKDGVGSLTIQVGANDGETINIDLQAINADSLSITGFNVNGSGTVNTAATEADLLVGGFVAGATVNGTQQFDKTVNNTAATRANVFDAVANGNTVTYAGANTGYGAAATANTYTYASATDSYSFDVANVGAATVATKITPAAGGSTAATVTIGGSAQDVLINSSGVMTAADDGAALYLDATGNLTKNNAGADPAATASNVAAAVAAAAGDKIVVGGTTYTGDGATIDVTGASISATALEGATAGAAMSTNAGPGYAVAAGGAVTTGGATPVYMAAGALTTDATTVTSYFEQSNGVVTDGSGNKVYNDSASAGNFTLNARSGTTSTTNPLDVLDAALQQVDNLRGSLGAVQNRFDSVISNLGTTINNLKASRSRIEDADYATEVSNMSRAQILQQAGTSVLAQANQTTQGVLSLLR</sequence>
<dbReference type="PRINTS" id="PR00207">
    <property type="entry name" value="FLAGELLIN"/>
</dbReference>
<keyword evidence="8" id="KW-1185">Reference proteome</keyword>
<gene>
    <name evidence="7" type="ORF">RAMLITH_09990</name>
</gene>
<accession>A0A7X6DFD3</accession>
<keyword evidence="7" id="KW-0282">Flagellum</keyword>
<evidence type="ECO:0000256" key="1">
    <source>
        <dbReference type="ARBA" id="ARBA00005709"/>
    </source>
</evidence>
<comment type="function">
    <text evidence="3">Flagellin is the subunit protein which polymerizes to form the filaments of bacterial flagella.</text>
</comment>
<dbReference type="Gene3D" id="6.10.280.190">
    <property type="match status" value="1"/>
</dbReference>
<name>A0A7X6DFD3_9BURK</name>
<organism evidence="7 8">
    <name type="scientific">Ramlibacter lithotrophicus</name>
    <dbReference type="NCBI Taxonomy" id="2606681"/>
    <lineage>
        <taxon>Bacteria</taxon>
        <taxon>Pseudomonadati</taxon>
        <taxon>Pseudomonadota</taxon>
        <taxon>Betaproteobacteria</taxon>
        <taxon>Burkholderiales</taxon>
        <taxon>Comamonadaceae</taxon>
        <taxon>Ramlibacter</taxon>
    </lineage>
</organism>
<dbReference type="InterPro" id="IPR001492">
    <property type="entry name" value="Flagellin"/>
</dbReference>
<dbReference type="RefSeq" id="WP_168107276.1">
    <property type="nucleotide sequence ID" value="NZ_VTOX01000003.1"/>
</dbReference>
<evidence type="ECO:0000259" key="5">
    <source>
        <dbReference type="Pfam" id="PF00700"/>
    </source>
</evidence>
<evidence type="ECO:0000259" key="6">
    <source>
        <dbReference type="Pfam" id="PF12445"/>
    </source>
</evidence>
<comment type="similarity">
    <text evidence="1 3">Belongs to the bacterial flagellin family.</text>
</comment>
<feature type="domain" description="Flagellin C-terminal" evidence="5">
    <location>
        <begin position="465"/>
        <end position="550"/>
    </location>
</feature>
<dbReference type="InterPro" id="IPR046358">
    <property type="entry name" value="Flagellin_C"/>
</dbReference>
<dbReference type="SUPFAM" id="SSF64518">
    <property type="entry name" value="Phase 1 flagellin"/>
    <property type="match status" value="1"/>
</dbReference>
<keyword evidence="7" id="KW-0966">Cell projection</keyword>